<dbReference type="EMBL" id="JXJN01023731">
    <property type="status" value="NOT_ANNOTATED_CDS"/>
    <property type="molecule type" value="Genomic_DNA"/>
</dbReference>
<proteinExistence type="predicted"/>
<reference evidence="3" key="1">
    <citation type="submission" date="2015-01" db="EMBL/GenBank/DDBJ databases">
        <authorList>
            <person name="Aksoy S."/>
            <person name="Warren W."/>
            <person name="Wilson R.K."/>
        </authorList>
    </citation>
    <scope>NUCLEOTIDE SEQUENCE [LARGE SCALE GENOMIC DNA]</scope>
    <source>
        <strain evidence="3">IAEA</strain>
    </source>
</reference>
<feature type="chain" id="PRO_5008405365" evidence="1">
    <location>
        <begin position="17"/>
        <end position="172"/>
    </location>
</feature>
<dbReference type="VEuPathDB" id="VectorBase:GPPI046110"/>
<sequence>MIVALVMLLFATSFIGVDDCCFRVWSSIKCFFVLFTLSWNLSGSVTTPPRNKEAIELREPFSKQTSRILSLATHDSRLLPNIVILEPDPNYLEYLRYVLDVEKFAYLNTMNVVCVLHEIVGVDFFFFNALEFLINCVEFSDDERKLKDEVALSFDVVYCLEAVNVAGAAPVL</sequence>
<evidence type="ECO:0000256" key="1">
    <source>
        <dbReference type="SAM" id="SignalP"/>
    </source>
</evidence>
<accession>A0A1B0C0R8</accession>
<dbReference type="Proteomes" id="UP000092460">
    <property type="component" value="Unassembled WGS sequence"/>
</dbReference>
<protein>
    <submittedName>
        <fullName evidence="2">Uncharacterized protein</fullName>
    </submittedName>
</protein>
<name>A0A1B0C0R8_9MUSC</name>
<evidence type="ECO:0000313" key="3">
    <source>
        <dbReference type="Proteomes" id="UP000092460"/>
    </source>
</evidence>
<dbReference type="EnsemblMetazoa" id="GPPI046110-RA">
    <property type="protein sequence ID" value="GPPI046110-PA"/>
    <property type="gene ID" value="GPPI046110"/>
</dbReference>
<organism evidence="2 3">
    <name type="scientific">Glossina palpalis gambiensis</name>
    <dbReference type="NCBI Taxonomy" id="67801"/>
    <lineage>
        <taxon>Eukaryota</taxon>
        <taxon>Metazoa</taxon>
        <taxon>Ecdysozoa</taxon>
        <taxon>Arthropoda</taxon>
        <taxon>Hexapoda</taxon>
        <taxon>Insecta</taxon>
        <taxon>Pterygota</taxon>
        <taxon>Neoptera</taxon>
        <taxon>Endopterygota</taxon>
        <taxon>Diptera</taxon>
        <taxon>Brachycera</taxon>
        <taxon>Muscomorpha</taxon>
        <taxon>Hippoboscoidea</taxon>
        <taxon>Glossinidae</taxon>
        <taxon>Glossina</taxon>
    </lineage>
</organism>
<keyword evidence="3" id="KW-1185">Reference proteome</keyword>
<keyword evidence="1" id="KW-0732">Signal</keyword>
<evidence type="ECO:0000313" key="2">
    <source>
        <dbReference type="EnsemblMetazoa" id="GPPI046110-PA"/>
    </source>
</evidence>
<dbReference type="EMBL" id="JXJN01023730">
    <property type="status" value="NOT_ANNOTATED_CDS"/>
    <property type="molecule type" value="Genomic_DNA"/>
</dbReference>
<dbReference type="AlphaFoldDB" id="A0A1B0C0R8"/>
<feature type="signal peptide" evidence="1">
    <location>
        <begin position="1"/>
        <end position="16"/>
    </location>
</feature>
<reference evidence="2" key="2">
    <citation type="submission" date="2020-05" db="UniProtKB">
        <authorList>
            <consortium name="EnsemblMetazoa"/>
        </authorList>
    </citation>
    <scope>IDENTIFICATION</scope>
    <source>
        <strain evidence="2">IAEA</strain>
    </source>
</reference>